<feature type="transmembrane region" description="Helical" evidence="1">
    <location>
        <begin position="168"/>
        <end position="196"/>
    </location>
</feature>
<comment type="caution">
    <text evidence="2">The sequence shown here is derived from an EMBL/GenBank/DDBJ whole genome shotgun (WGS) entry which is preliminary data.</text>
</comment>
<evidence type="ECO:0000256" key="1">
    <source>
        <dbReference type="SAM" id="Phobius"/>
    </source>
</evidence>
<feature type="transmembrane region" description="Helical" evidence="1">
    <location>
        <begin position="62"/>
        <end position="82"/>
    </location>
</feature>
<feature type="transmembrane region" description="Helical" evidence="1">
    <location>
        <begin position="345"/>
        <end position="366"/>
    </location>
</feature>
<name>A0A2T4I1Q7_9SPHN</name>
<feature type="transmembrane region" description="Helical" evidence="1">
    <location>
        <begin position="132"/>
        <end position="156"/>
    </location>
</feature>
<sequence>MNPPPTDAAPWWADWRYAAALVILCAIPLVYPPLPPLTDLLGHLARYHVQLTIDSSPYLSRYFGFEWALLGNLGVDLLVIPLSKVFGLQLAVKLIALSVPPITAAGLLWIAREAHGRIPPTAAFALPLAFGYPFQFGFLNYTLAMAFAFLAFGLWLRLARAERWALRGALFVPLGAAIWLVHSFGWGVLGLLAFAAELVRDRGHGGTRLHAIWRAGLSTWPLWPPAALMLAWRSGNVAGQTADWFNWEMKGYWLWWALRERWELFDTASIALIGLLLLAGLFRVKLRFEKMLGLAFLILAIAFVMLPRILLGSAYADMRLVPYALAIGVIALAPKPGAGRGFVRGIAVAAALFCVARIGASTVSFYQFSRAYDDQLGAIDHIRPGSAVMVMVNLKCRTQWITSRMDHLGSQAILRRDAFANGQWTMAGAQLLTVKYAAAGRFARDPSQLLRPPECHGRGEPTWEDTLANFPRAAFDYFWLIDMPRERWPHEPDLIPIWHGRERGVLYRVVKPAAPAETQEK</sequence>
<keyword evidence="1" id="KW-0472">Membrane</keyword>
<keyword evidence="1" id="KW-1133">Transmembrane helix</keyword>
<gene>
    <name evidence="2" type="ORF">CV103_09000</name>
</gene>
<keyword evidence="3" id="KW-1185">Reference proteome</keyword>
<feature type="transmembrane region" description="Helical" evidence="1">
    <location>
        <begin position="264"/>
        <end position="284"/>
    </location>
</feature>
<feature type="transmembrane region" description="Helical" evidence="1">
    <location>
        <begin position="291"/>
        <end position="310"/>
    </location>
</feature>
<dbReference type="EMBL" id="PHHF01000040">
    <property type="protein sequence ID" value="PTD22949.1"/>
    <property type="molecule type" value="Genomic_DNA"/>
</dbReference>
<evidence type="ECO:0008006" key="4">
    <source>
        <dbReference type="Google" id="ProtNLM"/>
    </source>
</evidence>
<protein>
    <recommendedName>
        <fullName evidence="4">Glycosyltransferase RgtA/B/C/D-like domain-containing protein</fullName>
    </recommendedName>
</protein>
<dbReference type="Proteomes" id="UP000241206">
    <property type="component" value="Unassembled WGS sequence"/>
</dbReference>
<evidence type="ECO:0000313" key="2">
    <source>
        <dbReference type="EMBL" id="PTD22949.1"/>
    </source>
</evidence>
<reference evidence="2 3" key="1">
    <citation type="submission" date="2017-11" db="EMBL/GenBank/DDBJ databases">
        <title>Sphingomonas oleivorans sp. nov., isolated from oil-contaminated soil.</title>
        <authorList>
            <person name="Wang L."/>
            <person name="Chen L."/>
        </authorList>
    </citation>
    <scope>NUCLEOTIDE SEQUENCE [LARGE SCALE GENOMIC DNA]</scope>
    <source>
        <strain evidence="2 3">K101</strain>
    </source>
</reference>
<accession>A0A2T4I1Q7</accession>
<dbReference type="RefSeq" id="WP_107394701.1">
    <property type="nucleotide sequence ID" value="NZ_PHHF01000040.1"/>
</dbReference>
<keyword evidence="1" id="KW-0812">Transmembrane</keyword>
<evidence type="ECO:0000313" key="3">
    <source>
        <dbReference type="Proteomes" id="UP000241206"/>
    </source>
</evidence>
<dbReference type="AlphaFoldDB" id="A0A2T4I1Q7"/>
<feature type="transmembrane region" description="Helical" evidence="1">
    <location>
        <begin position="12"/>
        <end position="31"/>
    </location>
</feature>
<organism evidence="2 3">
    <name type="scientific">Edaphosphingomonas fennica</name>
    <dbReference type="NCBI Taxonomy" id="114404"/>
    <lineage>
        <taxon>Bacteria</taxon>
        <taxon>Pseudomonadati</taxon>
        <taxon>Pseudomonadota</taxon>
        <taxon>Alphaproteobacteria</taxon>
        <taxon>Sphingomonadales</taxon>
        <taxon>Rhizorhabdaceae</taxon>
        <taxon>Edaphosphingomonas</taxon>
    </lineage>
</organism>
<feature type="transmembrane region" description="Helical" evidence="1">
    <location>
        <begin position="316"/>
        <end position="333"/>
    </location>
</feature>
<proteinExistence type="predicted"/>